<evidence type="ECO:0000256" key="10">
    <source>
        <dbReference type="ARBA" id="ARBA00022842"/>
    </source>
</evidence>
<dbReference type="InterPro" id="IPR029061">
    <property type="entry name" value="THDP-binding"/>
</dbReference>
<comment type="similarity">
    <text evidence="3 14">Belongs to the TPP enzyme family.</text>
</comment>
<evidence type="ECO:0000256" key="11">
    <source>
        <dbReference type="ARBA" id="ARBA00023052"/>
    </source>
</evidence>
<protein>
    <recommendedName>
        <fullName evidence="4 14">Acetolactate synthase</fullName>
        <ecNumber evidence="4 14">2.2.1.6</ecNumber>
    </recommendedName>
</protein>
<dbReference type="Gene3D" id="3.40.50.970">
    <property type="match status" value="2"/>
</dbReference>
<gene>
    <name evidence="18" type="ORF">SAMN06295987_101660</name>
</gene>
<evidence type="ECO:0000256" key="8">
    <source>
        <dbReference type="ARBA" id="ARBA00022723"/>
    </source>
</evidence>
<dbReference type="FunFam" id="3.40.50.1220:FF:000008">
    <property type="entry name" value="Acetolactate synthase"/>
    <property type="match status" value="1"/>
</dbReference>
<keyword evidence="12 14" id="KW-0100">Branched-chain amino acid biosynthesis</keyword>
<evidence type="ECO:0000256" key="14">
    <source>
        <dbReference type="RuleBase" id="RU003591"/>
    </source>
</evidence>
<evidence type="ECO:0000259" key="16">
    <source>
        <dbReference type="Pfam" id="PF02775"/>
    </source>
</evidence>
<keyword evidence="8 14" id="KW-0479">Metal-binding</keyword>
<dbReference type="GO" id="GO:0009097">
    <property type="term" value="P:isoleucine biosynthetic process"/>
    <property type="evidence" value="ECO:0007669"/>
    <property type="project" value="UniProtKB-UniPathway"/>
</dbReference>
<dbReference type="STRING" id="428990.SAMN06295987_101660"/>
<keyword evidence="11 14" id="KW-0786">Thiamine pyrophosphate</keyword>
<reference evidence="19" key="1">
    <citation type="submission" date="2017-02" db="EMBL/GenBank/DDBJ databases">
        <authorList>
            <person name="Varghese N."/>
            <person name="Submissions S."/>
        </authorList>
    </citation>
    <scope>NUCLEOTIDE SEQUENCE [LARGE SCALE GENOMIC DNA]</scope>
    <source>
        <strain evidence="19">SM117</strain>
    </source>
</reference>
<comment type="cofactor">
    <cofactor evidence="14">
        <name>Mg(2+)</name>
        <dbReference type="ChEBI" id="CHEBI:18420"/>
    </cofactor>
    <text evidence="14">Binds 1 Mg(2+) ion per subunit.</text>
</comment>
<sequence>MTRRDDCRVGSVSLESAWPAEMLVSGADPPMEAGFLKRPFGGRAPEYEEECVVSEERSGANILVESLVRQGVEFVFGYPGGAVLPIYDALFGDERLRHILVRHEAGAAHAAEGYARSTGKPGVVLVTSGPGATNAVTGIADAFLDSIPLVVITGQVPTALIGSDAFQEADTVGISRHCTKHNYLVKDPADLAATIDEAFQIATTGRPGPVLIDIPKDVQIATAPWTDAPAQRRNRYSPPTLGGADEIAQAIDMIASAKAPVLYTGGGIINSGLRATQLLRELQEKTGAPVTSTLMGLGAFPADHADWLGMLGMHGTYEANLAMNQADLIVCLGARFDDRVTGRLDAFAPNSKKIHVDIDRSSINKTVQVDLPIVGDCASVIEQILEGWGSRKPQDLSAWKARIDGWREKKSLSFPLSKEAIMPQLAIQRLFELTRDKDPVISTEVGQHQMWAAQHFHFFGPNKWLTSGGLGTMGYGLPAAIGAQCGNPDSLVIDIAGDASIQMNIQEMGTATQYRLPVKVFILNNEWMGMVRQWQELTYESRYSNSYSDSLPDFVKLAEAYGWKGIRIENESQLDAGIKAMIEHDGPVIVDCLVAKESNCFPMIPSGASHTEMILYGDTVAGTMDDEAKALV</sequence>
<dbReference type="PANTHER" id="PTHR18968">
    <property type="entry name" value="THIAMINE PYROPHOSPHATE ENZYMES"/>
    <property type="match status" value="1"/>
</dbReference>
<dbReference type="Pfam" id="PF00205">
    <property type="entry name" value="TPP_enzyme_M"/>
    <property type="match status" value="1"/>
</dbReference>
<comment type="catalytic activity">
    <reaction evidence="13 14">
        <text>2 pyruvate + H(+) = (2S)-2-acetolactate + CO2</text>
        <dbReference type="Rhea" id="RHEA:25249"/>
        <dbReference type="ChEBI" id="CHEBI:15361"/>
        <dbReference type="ChEBI" id="CHEBI:15378"/>
        <dbReference type="ChEBI" id="CHEBI:16526"/>
        <dbReference type="ChEBI" id="CHEBI:58476"/>
        <dbReference type="EC" id="2.2.1.6"/>
    </reaction>
</comment>
<dbReference type="SUPFAM" id="SSF52467">
    <property type="entry name" value="DHS-like NAD/FAD-binding domain"/>
    <property type="match status" value="1"/>
</dbReference>
<keyword evidence="19" id="KW-1185">Reference proteome</keyword>
<dbReference type="GO" id="GO:0005948">
    <property type="term" value="C:acetolactate synthase complex"/>
    <property type="evidence" value="ECO:0007669"/>
    <property type="project" value="UniProtKB-ARBA"/>
</dbReference>
<feature type="domain" description="Thiamine pyrophosphate enzyme TPP-binding" evidence="16">
    <location>
        <begin position="445"/>
        <end position="592"/>
    </location>
</feature>
<dbReference type="EC" id="2.2.1.6" evidence="4 14"/>
<evidence type="ECO:0000259" key="17">
    <source>
        <dbReference type="Pfam" id="PF02776"/>
    </source>
</evidence>
<keyword evidence="9" id="KW-0274">FAD</keyword>
<dbReference type="Proteomes" id="UP000190989">
    <property type="component" value="Unassembled WGS sequence"/>
</dbReference>
<dbReference type="GO" id="GO:0050660">
    <property type="term" value="F:flavin adenine dinucleotide binding"/>
    <property type="evidence" value="ECO:0007669"/>
    <property type="project" value="InterPro"/>
</dbReference>
<evidence type="ECO:0000256" key="3">
    <source>
        <dbReference type="ARBA" id="ARBA00007812"/>
    </source>
</evidence>
<dbReference type="Pfam" id="PF02775">
    <property type="entry name" value="TPP_enzyme_C"/>
    <property type="match status" value="1"/>
</dbReference>
<dbReference type="FunFam" id="3.40.50.970:FF:000007">
    <property type="entry name" value="Acetolactate synthase"/>
    <property type="match status" value="1"/>
</dbReference>
<evidence type="ECO:0000256" key="7">
    <source>
        <dbReference type="ARBA" id="ARBA00022679"/>
    </source>
</evidence>
<proteinExistence type="inferred from homology"/>
<dbReference type="PROSITE" id="PS00187">
    <property type="entry name" value="TPP_ENZYMES"/>
    <property type="match status" value="1"/>
</dbReference>
<dbReference type="AlphaFoldDB" id="A0A1U6GW34"/>
<evidence type="ECO:0000256" key="5">
    <source>
        <dbReference type="ARBA" id="ARBA00022605"/>
    </source>
</evidence>
<dbReference type="CDD" id="cd02015">
    <property type="entry name" value="TPP_AHAS"/>
    <property type="match status" value="1"/>
</dbReference>
<keyword evidence="6" id="KW-0285">Flavoprotein</keyword>
<comment type="cofactor">
    <cofactor evidence="14">
        <name>thiamine diphosphate</name>
        <dbReference type="ChEBI" id="CHEBI:58937"/>
    </cofactor>
    <text evidence="14">Binds 1 thiamine pyrophosphate per subunit.</text>
</comment>
<dbReference type="NCBIfam" id="TIGR00118">
    <property type="entry name" value="acolac_lg"/>
    <property type="match status" value="1"/>
</dbReference>
<dbReference type="EMBL" id="FVZE01000001">
    <property type="protein sequence ID" value="SLJ87726.1"/>
    <property type="molecule type" value="Genomic_DNA"/>
</dbReference>
<dbReference type="InterPro" id="IPR012000">
    <property type="entry name" value="Thiamin_PyroP_enz_cen_dom"/>
</dbReference>
<dbReference type="PANTHER" id="PTHR18968:SF13">
    <property type="entry name" value="ACETOLACTATE SYNTHASE CATALYTIC SUBUNIT, MITOCHONDRIAL"/>
    <property type="match status" value="1"/>
</dbReference>
<dbReference type="InterPro" id="IPR039368">
    <property type="entry name" value="AHAS_TPP"/>
</dbReference>
<dbReference type="UniPathway" id="UPA00047">
    <property type="reaction ID" value="UER00055"/>
</dbReference>
<accession>A0A1U6GW34</accession>
<comment type="pathway">
    <text evidence="1 14">Amino-acid biosynthesis; L-isoleucine biosynthesis; L-isoleucine from 2-oxobutanoate: step 1/4.</text>
</comment>
<evidence type="ECO:0000259" key="15">
    <source>
        <dbReference type="Pfam" id="PF00205"/>
    </source>
</evidence>
<evidence type="ECO:0000256" key="9">
    <source>
        <dbReference type="ARBA" id="ARBA00022827"/>
    </source>
</evidence>
<keyword evidence="7 14" id="KW-0808">Transferase</keyword>
<dbReference type="UniPathway" id="UPA00049">
    <property type="reaction ID" value="UER00059"/>
</dbReference>
<dbReference type="FunFam" id="3.40.50.970:FF:000016">
    <property type="entry name" value="Acetolactate synthase"/>
    <property type="match status" value="1"/>
</dbReference>
<evidence type="ECO:0000256" key="1">
    <source>
        <dbReference type="ARBA" id="ARBA00004974"/>
    </source>
</evidence>
<evidence type="ECO:0000256" key="12">
    <source>
        <dbReference type="ARBA" id="ARBA00023304"/>
    </source>
</evidence>
<dbReference type="GO" id="GO:0009099">
    <property type="term" value="P:L-valine biosynthetic process"/>
    <property type="evidence" value="ECO:0007669"/>
    <property type="project" value="UniProtKB-UniPathway"/>
</dbReference>
<evidence type="ECO:0000256" key="13">
    <source>
        <dbReference type="ARBA" id="ARBA00048670"/>
    </source>
</evidence>
<keyword evidence="5 14" id="KW-0028">Amino-acid biosynthesis</keyword>
<dbReference type="Gene3D" id="3.40.50.1220">
    <property type="entry name" value="TPP-binding domain"/>
    <property type="match status" value="1"/>
</dbReference>
<dbReference type="InterPro" id="IPR012001">
    <property type="entry name" value="Thiamin_PyroP_enz_TPP-bd_dom"/>
</dbReference>
<dbReference type="InterPro" id="IPR029035">
    <property type="entry name" value="DHS-like_NAD/FAD-binding_dom"/>
</dbReference>
<evidence type="ECO:0000256" key="6">
    <source>
        <dbReference type="ARBA" id="ARBA00022630"/>
    </source>
</evidence>
<feature type="domain" description="Thiamine pyrophosphate enzyme N-terminal TPP-binding" evidence="17">
    <location>
        <begin position="58"/>
        <end position="172"/>
    </location>
</feature>
<evidence type="ECO:0000313" key="18">
    <source>
        <dbReference type="EMBL" id="SLJ87726.1"/>
    </source>
</evidence>
<dbReference type="InterPro" id="IPR012846">
    <property type="entry name" value="Acetolactate_synth_lsu"/>
</dbReference>
<feature type="domain" description="Thiamine pyrophosphate enzyme central" evidence="15">
    <location>
        <begin position="247"/>
        <end position="384"/>
    </location>
</feature>
<keyword evidence="10 14" id="KW-0460">Magnesium</keyword>
<evidence type="ECO:0000256" key="2">
    <source>
        <dbReference type="ARBA" id="ARBA00005025"/>
    </source>
</evidence>
<dbReference type="InterPro" id="IPR045229">
    <property type="entry name" value="TPP_enz"/>
</dbReference>
<organism evidence="18 19">
    <name type="scientific">Novosphingobium mathurense</name>
    <dbReference type="NCBI Taxonomy" id="428990"/>
    <lineage>
        <taxon>Bacteria</taxon>
        <taxon>Pseudomonadati</taxon>
        <taxon>Pseudomonadota</taxon>
        <taxon>Alphaproteobacteria</taxon>
        <taxon>Sphingomonadales</taxon>
        <taxon>Sphingomonadaceae</taxon>
        <taxon>Novosphingobium</taxon>
    </lineage>
</organism>
<dbReference type="Pfam" id="PF02776">
    <property type="entry name" value="TPP_enzyme_N"/>
    <property type="match status" value="1"/>
</dbReference>
<name>A0A1U6GW34_9SPHN</name>
<comment type="pathway">
    <text evidence="2 14">Amino-acid biosynthesis; L-valine biosynthesis; L-valine from pyruvate: step 1/4.</text>
</comment>
<dbReference type="SUPFAM" id="SSF52518">
    <property type="entry name" value="Thiamin diphosphate-binding fold (THDP-binding)"/>
    <property type="match status" value="2"/>
</dbReference>
<dbReference type="GO" id="GO:0000287">
    <property type="term" value="F:magnesium ion binding"/>
    <property type="evidence" value="ECO:0007669"/>
    <property type="project" value="UniProtKB-UniRule"/>
</dbReference>
<dbReference type="CDD" id="cd07035">
    <property type="entry name" value="TPP_PYR_POX_like"/>
    <property type="match status" value="1"/>
</dbReference>
<dbReference type="GO" id="GO:0030976">
    <property type="term" value="F:thiamine pyrophosphate binding"/>
    <property type="evidence" value="ECO:0007669"/>
    <property type="project" value="UniProtKB-UniRule"/>
</dbReference>
<evidence type="ECO:0000313" key="19">
    <source>
        <dbReference type="Proteomes" id="UP000190989"/>
    </source>
</evidence>
<dbReference type="InterPro" id="IPR011766">
    <property type="entry name" value="TPP_enzyme_TPP-bd"/>
</dbReference>
<dbReference type="GO" id="GO:0003984">
    <property type="term" value="F:acetolactate synthase activity"/>
    <property type="evidence" value="ECO:0007669"/>
    <property type="project" value="UniProtKB-EC"/>
</dbReference>
<dbReference type="InterPro" id="IPR000399">
    <property type="entry name" value="TPP-bd_CS"/>
</dbReference>
<evidence type="ECO:0000256" key="4">
    <source>
        <dbReference type="ARBA" id="ARBA00013145"/>
    </source>
</evidence>